<feature type="domain" description="DUF6875" evidence="1">
    <location>
        <begin position="31"/>
        <end position="202"/>
    </location>
</feature>
<dbReference type="AlphaFoldDB" id="A0A7K1UWC0"/>
<dbReference type="Proteomes" id="UP000466794">
    <property type="component" value="Unassembled WGS sequence"/>
</dbReference>
<sequence length="232" mass="26333">MRVGSRTAVRWFNVYEDPALWERQGDTAGVLTRWVDDHLMRPHPDLGRPGPVCPFVRHSMARQLFWAGLADGGDELGIGQMNLIIDDAFELYRRLRQENPAEARGLTLITAFPGLTRYDLIDEVHAARKTEVVSQGMMLGQFYPGCGVPGLWDRDFHPLDSPVPMLVLRSMMSTDFPFLVARSDWLYAYFTQLAPDLPRKLRWSIAEQLRVAESEAGEITALRAHSADEHAR</sequence>
<evidence type="ECO:0000313" key="3">
    <source>
        <dbReference type="Proteomes" id="UP000466794"/>
    </source>
</evidence>
<dbReference type="EMBL" id="WRPP01000002">
    <property type="protein sequence ID" value="MVU78449.1"/>
    <property type="molecule type" value="Genomic_DNA"/>
</dbReference>
<organism evidence="2 3">
    <name type="scientific">Nocardia terrae</name>
    <dbReference type="NCBI Taxonomy" id="2675851"/>
    <lineage>
        <taxon>Bacteria</taxon>
        <taxon>Bacillati</taxon>
        <taxon>Actinomycetota</taxon>
        <taxon>Actinomycetes</taxon>
        <taxon>Mycobacteriales</taxon>
        <taxon>Nocardiaceae</taxon>
        <taxon>Nocardia</taxon>
    </lineage>
</organism>
<reference evidence="2 3" key="1">
    <citation type="submission" date="2019-12" db="EMBL/GenBank/DDBJ databases">
        <title>Nocardia sp. nov. ET3-3 isolated from soil.</title>
        <authorList>
            <person name="Kanchanasin P."/>
            <person name="Tanasupawat S."/>
            <person name="Yuki M."/>
            <person name="Kudo T."/>
        </authorList>
    </citation>
    <scope>NUCLEOTIDE SEQUENCE [LARGE SCALE GENOMIC DNA]</scope>
    <source>
        <strain evidence="2 3">ET3-3</strain>
    </source>
</reference>
<dbReference type="Pfam" id="PF21780">
    <property type="entry name" value="DUF6875"/>
    <property type="match status" value="1"/>
</dbReference>
<name>A0A7K1UWC0_9NOCA</name>
<evidence type="ECO:0000313" key="2">
    <source>
        <dbReference type="EMBL" id="MVU78449.1"/>
    </source>
</evidence>
<evidence type="ECO:0000259" key="1">
    <source>
        <dbReference type="Pfam" id="PF21780"/>
    </source>
</evidence>
<dbReference type="RefSeq" id="WP_157387936.1">
    <property type="nucleotide sequence ID" value="NZ_WRPP01000002.1"/>
</dbReference>
<keyword evidence="3" id="KW-1185">Reference proteome</keyword>
<comment type="caution">
    <text evidence="2">The sequence shown here is derived from an EMBL/GenBank/DDBJ whole genome shotgun (WGS) entry which is preliminary data.</text>
</comment>
<protein>
    <recommendedName>
        <fullName evidence="1">DUF6875 domain-containing protein</fullName>
    </recommendedName>
</protein>
<accession>A0A7K1UWC0</accession>
<dbReference type="InterPro" id="IPR049240">
    <property type="entry name" value="DUF6875"/>
</dbReference>
<proteinExistence type="predicted"/>
<gene>
    <name evidence="2" type="ORF">GPX89_14485</name>
</gene>